<evidence type="ECO:0000313" key="1">
    <source>
        <dbReference type="EMBL" id="MFD1531873.1"/>
    </source>
</evidence>
<dbReference type="RefSeq" id="WP_343974328.1">
    <property type="nucleotide sequence ID" value="NZ_BAAAJG010000007.1"/>
</dbReference>
<comment type="caution">
    <text evidence="1">The sequence shown here is derived from an EMBL/GenBank/DDBJ whole genome shotgun (WGS) entry which is preliminary data.</text>
</comment>
<proteinExistence type="predicted"/>
<keyword evidence="2" id="KW-1185">Reference proteome</keyword>
<accession>A0ABW4FMM1</accession>
<protein>
    <submittedName>
        <fullName evidence="1">Acyl-CoA carboxylase epsilon subunit</fullName>
    </submittedName>
</protein>
<dbReference type="InterPro" id="IPR032716">
    <property type="entry name" value="ACC_epsilon"/>
</dbReference>
<organism evidence="1 2">
    <name type="scientific">Pseudonocardia aurantiaca</name>
    <dbReference type="NCBI Taxonomy" id="75290"/>
    <lineage>
        <taxon>Bacteria</taxon>
        <taxon>Bacillati</taxon>
        <taxon>Actinomycetota</taxon>
        <taxon>Actinomycetes</taxon>
        <taxon>Pseudonocardiales</taxon>
        <taxon>Pseudonocardiaceae</taxon>
        <taxon>Pseudonocardia</taxon>
    </lineage>
</organism>
<dbReference type="Pfam" id="PF13822">
    <property type="entry name" value="ACC_epsilon"/>
    <property type="match status" value="1"/>
</dbReference>
<sequence>MDEPEGQAEGGADVVVLRGRPDDAELAALLAVLALLRAEAPGRENLLPPPAPRWTRPARYRAAGAWTTR</sequence>
<dbReference type="EMBL" id="JBHUCP010000016">
    <property type="protein sequence ID" value="MFD1531873.1"/>
    <property type="molecule type" value="Genomic_DNA"/>
</dbReference>
<evidence type="ECO:0000313" key="2">
    <source>
        <dbReference type="Proteomes" id="UP001597145"/>
    </source>
</evidence>
<dbReference type="Proteomes" id="UP001597145">
    <property type="component" value="Unassembled WGS sequence"/>
</dbReference>
<gene>
    <name evidence="1" type="ORF">ACFSCY_20785</name>
</gene>
<name>A0ABW4FMM1_9PSEU</name>
<reference evidence="2" key="1">
    <citation type="journal article" date="2019" name="Int. J. Syst. Evol. Microbiol.">
        <title>The Global Catalogue of Microorganisms (GCM) 10K type strain sequencing project: providing services to taxonomists for standard genome sequencing and annotation.</title>
        <authorList>
            <consortium name="The Broad Institute Genomics Platform"/>
            <consortium name="The Broad Institute Genome Sequencing Center for Infectious Disease"/>
            <person name="Wu L."/>
            <person name="Ma J."/>
        </authorList>
    </citation>
    <scope>NUCLEOTIDE SEQUENCE [LARGE SCALE GENOMIC DNA]</scope>
    <source>
        <strain evidence="2">JCM 12165</strain>
    </source>
</reference>